<evidence type="ECO:0000313" key="2">
    <source>
        <dbReference type="EMBL" id="WHY49405.1"/>
    </source>
</evidence>
<dbReference type="RefSeq" id="WP_283868150.1">
    <property type="nucleotide sequence ID" value="NZ_CP045835.1"/>
</dbReference>
<reference evidence="2" key="2">
    <citation type="submission" date="2023-05" db="EMBL/GenBank/DDBJ databases">
        <title>Comparative genomics of Bacillaceae isolates and their secondary metabolite potential.</title>
        <authorList>
            <person name="Song L."/>
            <person name="Nielsen L.J."/>
            <person name="Mohite O."/>
            <person name="Xu X."/>
            <person name="Weber T."/>
            <person name="Kovacs A.T."/>
        </authorList>
    </citation>
    <scope>NUCLEOTIDE SEQUENCE</scope>
    <source>
        <strain evidence="2">LY1</strain>
    </source>
</reference>
<dbReference type="EMBL" id="CP126101">
    <property type="protein sequence ID" value="WHY49405.1"/>
    <property type="molecule type" value="Genomic_DNA"/>
</dbReference>
<gene>
    <name evidence="1" type="ORF">GDS87_13005</name>
    <name evidence="2" type="ORF">QNH24_13730</name>
</gene>
<dbReference type="Proteomes" id="UP000373269">
    <property type="component" value="Chromosome"/>
</dbReference>
<dbReference type="Proteomes" id="UP001178322">
    <property type="component" value="Chromosome"/>
</dbReference>
<keyword evidence="3" id="KW-1185">Reference proteome</keyword>
<dbReference type="EMBL" id="CP045835">
    <property type="protein sequence ID" value="QGG51802.1"/>
    <property type="molecule type" value="Genomic_DNA"/>
</dbReference>
<evidence type="ECO:0000313" key="4">
    <source>
        <dbReference type="Proteomes" id="UP001178322"/>
    </source>
</evidence>
<sequence length="134" mass="16048">MIDYFERIVRLTDLEIWSIRIEQIHYYLVIVDERRKASIEELDLPDAIIDEDIQRTNYVSVSIFSEISVKEEHIEVLDDYVKRFTDHLALAHCNVVVKFYLEQPEIAVDRLLLQKYGYKLADIPLKNLWHLNQE</sequence>
<dbReference type="AlphaFoldDB" id="A0AAX3WS95"/>
<evidence type="ECO:0000313" key="3">
    <source>
        <dbReference type="Proteomes" id="UP000373269"/>
    </source>
</evidence>
<protein>
    <recommendedName>
        <fullName evidence="5">DUF4265 domain-containing protein</fullName>
    </recommendedName>
</protein>
<evidence type="ECO:0000313" key="1">
    <source>
        <dbReference type="EMBL" id="QGG51802.1"/>
    </source>
</evidence>
<accession>A0AAX3WS95</accession>
<reference evidence="1 3" key="1">
    <citation type="submission" date="2019-11" db="EMBL/GenBank/DDBJ databases">
        <title>Whole Genome Sequencing and Comparative Genomic Analyses of Lysinibacillus pakistanensis LZH-9, a Halotolerant Strain with Excellent COD Removal Capability.</title>
        <authorList>
            <person name="Zhou H."/>
        </authorList>
    </citation>
    <scope>NUCLEOTIDE SEQUENCE [LARGE SCALE GENOMIC DNA]</scope>
    <source>
        <strain evidence="1 3">LZH-9</strain>
    </source>
</reference>
<organism evidence="2 4">
    <name type="scientific">Lysinibacillus pakistanensis</name>
    <dbReference type="NCBI Taxonomy" id="759811"/>
    <lineage>
        <taxon>Bacteria</taxon>
        <taxon>Bacillati</taxon>
        <taxon>Bacillota</taxon>
        <taxon>Bacilli</taxon>
        <taxon>Bacillales</taxon>
        <taxon>Bacillaceae</taxon>
        <taxon>Lysinibacillus</taxon>
    </lineage>
</organism>
<name>A0AAX3WS95_9BACI</name>
<evidence type="ECO:0008006" key="5">
    <source>
        <dbReference type="Google" id="ProtNLM"/>
    </source>
</evidence>
<proteinExistence type="predicted"/>